<evidence type="ECO:0000256" key="4">
    <source>
        <dbReference type="SAM" id="MobiDB-lite"/>
    </source>
</evidence>
<dbReference type="Pfam" id="PF22148">
    <property type="entry name" value="Fervidolysin_NPro-like"/>
    <property type="match status" value="1"/>
</dbReference>
<dbReference type="EMBL" id="LAZR01003684">
    <property type="protein sequence ID" value="KKN15728.1"/>
    <property type="molecule type" value="Genomic_DNA"/>
</dbReference>
<evidence type="ECO:0000313" key="7">
    <source>
        <dbReference type="EMBL" id="KKN15728.1"/>
    </source>
</evidence>
<name>A0A0F9REM7_9ZZZZ</name>
<feature type="domain" description="Fervidolysin-like N-terminal prodomain" evidence="5">
    <location>
        <begin position="1"/>
        <end position="67"/>
    </location>
</feature>
<protein>
    <recommendedName>
        <fullName evidence="8">DNRLRE domain-containing protein</fullName>
    </recommendedName>
</protein>
<comment type="caution">
    <text evidence="7">The sequence shown here is derived from an EMBL/GenBank/DDBJ whole genome shotgun (WGS) entry which is preliminary data.</text>
</comment>
<organism evidence="7">
    <name type="scientific">marine sediment metagenome</name>
    <dbReference type="NCBI Taxonomy" id="412755"/>
    <lineage>
        <taxon>unclassified sequences</taxon>
        <taxon>metagenomes</taxon>
        <taxon>ecological metagenomes</taxon>
    </lineage>
</organism>
<evidence type="ECO:0000256" key="3">
    <source>
        <dbReference type="ARBA" id="ARBA00022729"/>
    </source>
</evidence>
<keyword evidence="2" id="KW-0964">Secreted</keyword>
<dbReference type="InterPro" id="IPR055372">
    <property type="entry name" value="CBM96"/>
</dbReference>
<gene>
    <name evidence="7" type="ORF">LCGC14_0983080</name>
</gene>
<reference evidence="7" key="1">
    <citation type="journal article" date="2015" name="Nature">
        <title>Complex archaea that bridge the gap between prokaryotes and eukaryotes.</title>
        <authorList>
            <person name="Spang A."/>
            <person name="Saw J.H."/>
            <person name="Jorgensen S.L."/>
            <person name="Zaremba-Niedzwiedzka K."/>
            <person name="Martijn J."/>
            <person name="Lind A.E."/>
            <person name="van Eijk R."/>
            <person name="Schleper C."/>
            <person name="Guy L."/>
            <person name="Ettema T.J."/>
        </authorList>
    </citation>
    <scope>NUCLEOTIDE SEQUENCE</scope>
</reference>
<keyword evidence="3" id="KW-0732">Signal</keyword>
<dbReference type="GO" id="GO:0005576">
    <property type="term" value="C:extracellular region"/>
    <property type="evidence" value="ECO:0007669"/>
    <property type="project" value="UniProtKB-SubCell"/>
</dbReference>
<feature type="domain" description="Carbohydrate-binding module family 96" evidence="6">
    <location>
        <begin position="313"/>
        <end position="450"/>
    </location>
</feature>
<evidence type="ECO:0000259" key="5">
    <source>
        <dbReference type="Pfam" id="PF22148"/>
    </source>
</evidence>
<feature type="region of interest" description="Disordered" evidence="4">
    <location>
        <begin position="74"/>
        <end position="103"/>
    </location>
</feature>
<sequence length="538" mass="59966">VEGELIVKFKDGTTPETMDEVNSRLKTSVKRNLADLTFLLSIDDPSSVEEKTGQYKSEESVEYAEGNYIVTTQPVGEPQPFDPVTTEPFDGGEAPQSDLNPTGSKKMFFYTGETNFENEEVAVTGDSDTIEASTQEFEVALPRELSPDGAEQFTFDLDGRGIRFKPQIENTSIGVIVDNSVLYEDVFAGIDLRFVITEDGLKEEFVLKSAPASNTFSFDFELYGDIYFTEENKKIIFYDSNTNKALFSLPSLFMYDAINTFSFDIETKLTNTADKLKLEYLLDDTWLTDPARVYPIIVDPPVTIETSAAPGYGDTFISQASPNKNNSLSDELWVGYDGSGRNYTLLKFDTSKIQGTIIYSAYLDLILIEGIAGNVQLDAVNSGSSYSPGNITWQNSGLASGFWSTQAFEMLSEFVMRFDIKDIVQMWADGTENNGFLLHSIDDGKQAEFKKFLSAEYIFASRGPKLEVFYNNQPKVAAVSPDNRHEKSLSEYRFNYSDPDGDAINFAYIEVATNSNFDDGTVAGKPRSIVETYGRCKH</sequence>
<accession>A0A0F9REM7</accession>
<feature type="non-terminal residue" evidence="7">
    <location>
        <position position="1"/>
    </location>
</feature>
<proteinExistence type="predicted"/>
<evidence type="ECO:0000259" key="6">
    <source>
        <dbReference type="Pfam" id="PF24517"/>
    </source>
</evidence>
<comment type="subcellular location">
    <subcellularLocation>
        <location evidence="1">Secreted</location>
    </subcellularLocation>
</comment>
<dbReference type="InterPro" id="IPR054399">
    <property type="entry name" value="Fervidolysin-like_N_prodom"/>
</dbReference>
<dbReference type="Pfam" id="PF24517">
    <property type="entry name" value="CBM96"/>
    <property type="match status" value="1"/>
</dbReference>
<dbReference type="AlphaFoldDB" id="A0A0F9REM7"/>
<evidence type="ECO:0000256" key="2">
    <source>
        <dbReference type="ARBA" id="ARBA00022525"/>
    </source>
</evidence>
<dbReference type="NCBIfam" id="NF033679">
    <property type="entry name" value="DNRLRE_dom"/>
    <property type="match status" value="1"/>
</dbReference>
<evidence type="ECO:0000256" key="1">
    <source>
        <dbReference type="ARBA" id="ARBA00004613"/>
    </source>
</evidence>
<evidence type="ECO:0008006" key="8">
    <source>
        <dbReference type="Google" id="ProtNLM"/>
    </source>
</evidence>